<evidence type="ECO:0000313" key="2">
    <source>
        <dbReference type="Proteomes" id="UP000291343"/>
    </source>
</evidence>
<accession>A0A482X0K9</accession>
<sequence length="143" mass="15939">MADALPTKPPPFPTSLTLVCPDPKKPLTDLCSCLYNGCHGNRVFYHELVSSSRSTETRLVCSTSATRLITILQQCICIKMFSLKATQAGDCVYFELCFKCAIKLLDWGGIVEYLHNIIETQSEKSSFILSLEEDIAILVKFPI</sequence>
<protein>
    <submittedName>
        <fullName evidence="1">Uncharacterized protein</fullName>
    </submittedName>
</protein>
<proteinExistence type="predicted"/>
<evidence type="ECO:0000313" key="1">
    <source>
        <dbReference type="EMBL" id="RZF38850.1"/>
    </source>
</evidence>
<reference evidence="1 2" key="1">
    <citation type="journal article" date="2017" name="Gigascience">
        <title>Genome sequence of the small brown planthopper, Laodelphax striatellus.</title>
        <authorList>
            <person name="Zhu J."/>
            <person name="Jiang F."/>
            <person name="Wang X."/>
            <person name="Yang P."/>
            <person name="Bao Y."/>
            <person name="Zhao W."/>
            <person name="Wang W."/>
            <person name="Lu H."/>
            <person name="Wang Q."/>
            <person name="Cui N."/>
            <person name="Li J."/>
            <person name="Chen X."/>
            <person name="Luo L."/>
            <person name="Yu J."/>
            <person name="Kang L."/>
            <person name="Cui F."/>
        </authorList>
    </citation>
    <scope>NUCLEOTIDE SEQUENCE [LARGE SCALE GENOMIC DNA]</scope>
    <source>
        <strain evidence="1">Lst14</strain>
    </source>
</reference>
<dbReference type="EMBL" id="QKKF02021538">
    <property type="protein sequence ID" value="RZF38850.1"/>
    <property type="molecule type" value="Genomic_DNA"/>
</dbReference>
<keyword evidence="2" id="KW-1185">Reference proteome</keyword>
<organism evidence="1 2">
    <name type="scientific">Laodelphax striatellus</name>
    <name type="common">Small brown planthopper</name>
    <name type="synonym">Delphax striatella</name>
    <dbReference type="NCBI Taxonomy" id="195883"/>
    <lineage>
        <taxon>Eukaryota</taxon>
        <taxon>Metazoa</taxon>
        <taxon>Ecdysozoa</taxon>
        <taxon>Arthropoda</taxon>
        <taxon>Hexapoda</taxon>
        <taxon>Insecta</taxon>
        <taxon>Pterygota</taxon>
        <taxon>Neoptera</taxon>
        <taxon>Paraneoptera</taxon>
        <taxon>Hemiptera</taxon>
        <taxon>Auchenorrhyncha</taxon>
        <taxon>Fulgoroidea</taxon>
        <taxon>Delphacidae</taxon>
        <taxon>Criomorphinae</taxon>
        <taxon>Laodelphax</taxon>
    </lineage>
</organism>
<dbReference type="InParanoid" id="A0A482X0K9"/>
<dbReference type="AlphaFoldDB" id="A0A482X0K9"/>
<comment type="caution">
    <text evidence="1">The sequence shown here is derived from an EMBL/GenBank/DDBJ whole genome shotgun (WGS) entry which is preliminary data.</text>
</comment>
<gene>
    <name evidence="1" type="ORF">LSTR_LSTR014848</name>
</gene>
<name>A0A482X0K9_LAOST</name>
<dbReference type="Proteomes" id="UP000291343">
    <property type="component" value="Unassembled WGS sequence"/>
</dbReference>